<accession>A0A5A5TIC7</accession>
<protein>
    <submittedName>
        <fullName evidence="1">Uncharacterized protein</fullName>
    </submittedName>
</protein>
<dbReference type="EMBL" id="BIXY01000085">
    <property type="protein sequence ID" value="GCF10866.1"/>
    <property type="molecule type" value="Genomic_DNA"/>
</dbReference>
<dbReference type="AlphaFoldDB" id="A0A5A5TIC7"/>
<keyword evidence="2" id="KW-1185">Reference proteome</keyword>
<reference evidence="1 2" key="1">
    <citation type="submission" date="2019-01" db="EMBL/GenBank/DDBJ databases">
        <title>Draft genome sequence of Dictyobacter sp. Uno17.</title>
        <authorList>
            <person name="Wang C.M."/>
            <person name="Zheng Y."/>
            <person name="Sakai Y."/>
            <person name="Abe K."/>
            <person name="Yokota A."/>
            <person name="Yabe S."/>
        </authorList>
    </citation>
    <scope>NUCLEOTIDE SEQUENCE [LARGE SCALE GENOMIC DNA]</scope>
    <source>
        <strain evidence="1 2">Uno17</strain>
    </source>
</reference>
<organism evidence="1 2">
    <name type="scientific">Dictyobacter arantiisoli</name>
    <dbReference type="NCBI Taxonomy" id="2014874"/>
    <lineage>
        <taxon>Bacteria</taxon>
        <taxon>Bacillati</taxon>
        <taxon>Chloroflexota</taxon>
        <taxon>Ktedonobacteria</taxon>
        <taxon>Ktedonobacterales</taxon>
        <taxon>Dictyobacteraceae</taxon>
        <taxon>Dictyobacter</taxon>
    </lineage>
</organism>
<comment type="caution">
    <text evidence="1">The sequence shown here is derived from an EMBL/GenBank/DDBJ whole genome shotgun (WGS) entry which is preliminary data.</text>
</comment>
<proteinExistence type="predicted"/>
<dbReference type="Proteomes" id="UP000322530">
    <property type="component" value="Unassembled WGS sequence"/>
</dbReference>
<name>A0A5A5TIC7_9CHLR</name>
<evidence type="ECO:0000313" key="2">
    <source>
        <dbReference type="Proteomes" id="UP000322530"/>
    </source>
</evidence>
<sequence length="47" mass="5084">MKTVLNAGWADFYPVLSVGVIGSYAADVCELRQVREEATVSGPPWVT</sequence>
<gene>
    <name evidence="1" type="ORF">KDI_44300</name>
</gene>
<evidence type="ECO:0000313" key="1">
    <source>
        <dbReference type="EMBL" id="GCF10866.1"/>
    </source>
</evidence>